<proteinExistence type="predicted"/>
<name>A0A9X2T954_9HYPH</name>
<sequence length="192" mass="21428">MADFPAAIDAQLGGRLVRCGILVRFDFPTGAVRLWNGARALRTNDGYLWSGLRVVGDISGLGQSVNGAAAPLDLTVSGVDADFAAKVKGDRANWYDAVVIVFWQFFDESWQPLDLPMPFRFAQLKTMTASRSWDDSNMRHVYTVSVRAEGPFINNRRPRHGFYTDADQKARSPGDRFFDRVAGIEGRVINWP</sequence>
<keyword evidence="2" id="KW-1185">Reference proteome</keyword>
<accession>A0A9X2T954</accession>
<dbReference type="Proteomes" id="UP001151088">
    <property type="component" value="Unassembled WGS sequence"/>
</dbReference>
<reference evidence="1" key="1">
    <citation type="submission" date="2022-08" db="EMBL/GenBank/DDBJ databases">
        <authorList>
            <person name="Li F."/>
        </authorList>
    </citation>
    <scope>NUCLEOTIDE SEQUENCE</scope>
    <source>
        <strain evidence="1">MQZ15Z-1</strain>
    </source>
</reference>
<organism evidence="1 2">
    <name type="scientific">Ancylobacter mangrovi</name>
    <dbReference type="NCBI Taxonomy" id="2972472"/>
    <lineage>
        <taxon>Bacteria</taxon>
        <taxon>Pseudomonadati</taxon>
        <taxon>Pseudomonadota</taxon>
        <taxon>Alphaproteobacteria</taxon>
        <taxon>Hyphomicrobiales</taxon>
        <taxon>Xanthobacteraceae</taxon>
        <taxon>Ancylobacter</taxon>
    </lineage>
</organism>
<dbReference type="RefSeq" id="WP_258735014.1">
    <property type="nucleotide sequence ID" value="NZ_JANTHZ010000015.1"/>
</dbReference>
<evidence type="ECO:0000313" key="1">
    <source>
        <dbReference type="EMBL" id="MCS0497858.1"/>
    </source>
</evidence>
<protein>
    <submittedName>
        <fullName evidence="1">Uncharacterized protein</fullName>
    </submittedName>
</protein>
<dbReference type="AlphaFoldDB" id="A0A9X2T954"/>
<comment type="caution">
    <text evidence="1">The sequence shown here is derived from an EMBL/GenBank/DDBJ whole genome shotgun (WGS) entry which is preliminary data.</text>
</comment>
<evidence type="ECO:0000313" key="2">
    <source>
        <dbReference type="Proteomes" id="UP001151088"/>
    </source>
</evidence>
<gene>
    <name evidence="1" type="ORF">NVS89_22465</name>
</gene>
<dbReference type="EMBL" id="JANTHZ010000015">
    <property type="protein sequence ID" value="MCS0497858.1"/>
    <property type="molecule type" value="Genomic_DNA"/>
</dbReference>